<dbReference type="EMBL" id="PDOC01000001">
    <property type="protein sequence ID" value="PIL46611.1"/>
    <property type="molecule type" value="Genomic_DNA"/>
</dbReference>
<evidence type="ECO:0008006" key="3">
    <source>
        <dbReference type="Google" id="ProtNLM"/>
    </source>
</evidence>
<reference evidence="1 2" key="1">
    <citation type="submission" date="2017-10" db="EMBL/GenBank/DDBJ databases">
        <title>Massilia psychrophilum sp. nov., a novel purple-pigmented bacterium isolated from Tianshan glacier, Xinjiang Municipality, China.</title>
        <authorList>
            <person name="Wang H."/>
        </authorList>
    </citation>
    <scope>NUCLEOTIDE SEQUENCE [LARGE SCALE GENOMIC DNA]</scope>
    <source>
        <strain evidence="1 2">JCM 30074</strain>
    </source>
</reference>
<dbReference type="AlphaFoldDB" id="A0A2G8TKN7"/>
<organism evidence="1 2">
    <name type="scientific">Massilia eurypsychrophila</name>
    <dbReference type="NCBI Taxonomy" id="1485217"/>
    <lineage>
        <taxon>Bacteria</taxon>
        <taxon>Pseudomonadati</taxon>
        <taxon>Pseudomonadota</taxon>
        <taxon>Betaproteobacteria</taxon>
        <taxon>Burkholderiales</taxon>
        <taxon>Oxalobacteraceae</taxon>
        <taxon>Telluria group</taxon>
        <taxon>Massilia</taxon>
    </lineage>
</organism>
<keyword evidence="2" id="KW-1185">Reference proteome</keyword>
<name>A0A2G8TKN7_9BURK</name>
<proteinExistence type="predicted"/>
<dbReference type="OrthoDB" id="443235at2"/>
<dbReference type="Proteomes" id="UP000230390">
    <property type="component" value="Unassembled WGS sequence"/>
</dbReference>
<evidence type="ECO:0000313" key="1">
    <source>
        <dbReference type="EMBL" id="PIL46611.1"/>
    </source>
</evidence>
<gene>
    <name evidence="1" type="ORF">CR105_00145</name>
</gene>
<comment type="caution">
    <text evidence="1">The sequence shown here is derived from an EMBL/GenBank/DDBJ whole genome shotgun (WGS) entry which is preliminary data.</text>
</comment>
<evidence type="ECO:0000313" key="2">
    <source>
        <dbReference type="Proteomes" id="UP000230390"/>
    </source>
</evidence>
<accession>A0A2G8TKN7</accession>
<sequence length="364" mass="39985">MAWPLLMQAGGLAQPTGTKLGLTAAGLKAVHAAPADVVRDIWRTWLTSTLFDEFSRIDEIKGQKGKGRMSATAPRRAIVGAALRGCPVDTWISVDEWSRHMRAEGIPLKISDDIWNLYVCDPNYGPLAYAGAYSWDALQLRYLLCVLFEYCATLGMIDVAYRTPRNARGCGHLWGTEDMTFLSRYDGLMYFRLTPLGAYCLGASASYTPVAAAASCTLAVQASLQIKVTQGALSADDRLMLDNWALEQDALNWRLDRETAIAAIERGHDVAQLAAFLRARDSQPLPAQVEAFMRTCDKRGKAMKVLAPSLLIECVDADTADLLAAHKDTARLCMRAGQRHLVVRLDQEAKFRTAARLLGYGILA</sequence>
<protein>
    <recommendedName>
        <fullName evidence="3">Helicase XPB/Ssl2 N-terminal domain-containing protein</fullName>
    </recommendedName>
</protein>
<dbReference type="RefSeq" id="WP_099786412.1">
    <property type="nucleotide sequence ID" value="NZ_JBHLYV010000100.1"/>
</dbReference>